<dbReference type="EMBL" id="GG738845">
    <property type="protein sequence ID" value="EFC50867.1"/>
    <property type="molecule type" value="Genomic_DNA"/>
</dbReference>
<keyword evidence="4 8" id="KW-0067">ATP-binding</keyword>
<evidence type="ECO:0000256" key="4">
    <source>
        <dbReference type="ARBA" id="ARBA00022840"/>
    </source>
</evidence>
<feature type="region of interest" description="Disordered" evidence="9">
    <location>
        <begin position="1"/>
        <end position="24"/>
    </location>
</feature>
<dbReference type="OMA" id="FEPANEC"/>
<dbReference type="GeneID" id="8864017"/>
<gene>
    <name evidence="11" type="ORF">NAEGRDRAFT_77836</name>
</gene>
<dbReference type="Pfam" id="PF00587">
    <property type="entry name" value="tRNA-synt_2b"/>
    <property type="match status" value="1"/>
</dbReference>
<dbReference type="STRING" id="5762.D2UX41"/>
<dbReference type="PROSITE" id="PS50862">
    <property type="entry name" value="AA_TRNA_LIGASE_II"/>
    <property type="match status" value="1"/>
</dbReference>
<proteinExistence type="predicted"/>
<dbReference type="PIRSF" id="PIRSF001529">
    <property type="entry name" value="Ser-tRNA-synth_IIa"/>
    <property type="match status" value="1"/>
</dbReference>
<evidence type="ECO:0000256" key="1">
    <source>
        <dbReference type="ARBA" id="ARBA00012840"/>
    </source>
</evidence>
<dbReference type="InterPro" id="IPR045864">
    <property type="entry name" value="aa-tRNA-synth_II/BPL/LPL"/>
</dbReference>
<feature type="binding site" evidence="8">
    <location>
        <begin position="322"/>
        <end position="324"/>
    </location>
    <ligand>
        <name>ATP</name>
        <dbReference type="ChEBI" id="CHEBI:30616"/>
    </ligand>
</feature>
<dbReference type="Gene3D" id="3.30.930.10">
    <property type="entry name" value="Bira Bifunctional Protein, Domain 2"/>
    <property type="match status" value="1"/>
</dbReference>
<keyword evidence="5 11" id="KW-0030">Aminoacyl-tRNA synthetase</keyword>
<feature type="binding site" evidence="7">
    <location>
        <position position="345"/>
    </location>
    <ligand>
        <name>L-serine</name>
        <dbReference type="ChEBI" id="CHEBI:33384"/>
    </ligand>
</feature>
<feature type="binding site" evidence="7">
    <location>
        <position position="322"/>
    </location>
    <ligand>
        <name>L-serine</name>
        <dbReference type="ChEBI" id="CHEBI:33384"/>
    </ligand>
</feature>
<dbReference type="PANTHER" id="PTHR11778">
    <property type="entry name" value="SERYL-TRNA SYNTHETASE"/>
    <property type="match status" value="1"/>
</dbReference>
<feature type="binding site" evidence="7">
    <location>
        <position position="291"/>
    </location>
    <ligand>
        <name>L-serine</name>
        <dbReference type="ChEBI" id="CHEBI:33384"/>
    </ligand>
</feature>
<feature type="binding site" evidence="7">
    <location>
        <position position="441"/>
    </location>
    <ligand>
        <name>L-serine</name>
        <dbReference type="ChEBI" id="CHEBI:33384"/>
    </ligand>
</feature>
<dbReference type="InterPro" id="IPR002314">
    <property type="entry name" value="aa-tRNA-synt_IIb"/>
</dbReference>
<evidence type="ECO:0000256" key="3">
    <source>
        <dbReference type="ARBA" id="ARBA00022741"/>
    </source>
</evidence>
<evidence type="ECO:0000256" key="5">
    <source>
        <dbReference type="ARBA" id="ARBA00023146"/>
    </source>
</evidence>
<dbReference type="GO" id="GO:0006434">
    <property type="term" value="P:seryl-tRNA aminoacylation"/>
    <property type="evidence" value="ECO:0007669"/>
    <property type="project" value="InterPro"/>
</dbReference>
<reference evidence="11 12" key="1">
    <citation type="journal article" date="2010" name="Cell">
        <title>The genome of Naegleria gruberi illuminates early eukaryotic versatility.</title>
        <authorList>
            <person name="Fritz-Laylin L.K."/>
            <person name="Prochnik S.E."/>
            <person name="Ginger M.L."/>
            <person name="Dacks J.B."/>
            <person name="Carpenter M.L."/>
            <person name="Field M.C."/>
            <person name="Kuo A."/>
            <person name="Paredez A."/>
            <person name="Chapman J."/>
            <person name="Pham J."/>
            <person name="Shu S."/>
            <person name="Neupane R."/>
            <person name="Cipriano M."/>
            <person name="Mancuso J."/>
            <person name="Tu H."/>
            <person name="Salamov A."/>
            <person name="Lindquist E."/>
            <person name="Shapiro H."/>
            <person name="Lucas S."/>
            <person name="Grigoriev I.V."/>
            <person name="Cande W.Z."/>
            <person name="Fulton C."/>
            <person name="Rokhsar D.S."/>
            <person name="Dawson S.C."/>
        </authorList>
    </citation>
    <scope>NUCLEOTIDE SEQUENCE [LARGE SCALE GENOMIC DNA]</scope>
    <source>
        <strain evidence="11 12">NEG-M</strain>
    </source>
</reference>
<dbReference type="NCBIfam" id="TIGR00414">
    <property type="entry name" value="serS"/>
    <property type="match status" value="1"/>
</dbReference>
<evidence type="ECO:0000256" key="2">
    <source>
        <dbReference type="ARBA" id="ARBA00022598"/>
    </source>
</evidence>
<dbReference type="SUPFAM" id="SSF55681">
    <property type="entry name" value="Class II aaRS and biotin synthetases"/>
    <property type="match status" value="1"/>
</dbReference>
<dbReference type="InterPro" id="IPR002317">
    <property type="entry name" value="Ser-tRNA-ligase_type_1"/>
</dbReference>
<protein>
    <recommendedName>
        <fullName evidence="1">serine--tRNA ligase</fullName>
        <ecNumber evidence="1">6.1.1.11</ecNumber>
    </recommendedName>
    <alternativeName>
        <fullName evidence="6">Seryl-tRNA synthetase</fullName>
    </alternativeName>
</protein>
<dbReference type="FunCoup" id="D2UX41">
    <property type="interactions" value="236"/>
</dbReference>
<dbReference type="Proteomes" id="UP000006671">
    <property type="component" value="Unassembled WGS sequence"/>
</dbReference>
<dbReference type="AlphaFoldDB" id="D2UX41"/>
<dbReference type="SUPFAM" id="SSF46589">
    <property type="entry name" value="tRNA-binding arm"/>
    <property type="match status" value="1"/>
</dbReference>
<sequence>MTSNNNTARTFHTNNVAASQQQEHKAKNLPYNYNFEKMIEKQDEMKENIKLRELNIDLDQVLKNYEQYIQIDQEYEQVQYLRKEIAEYLAGKRTSEQVPIEIKNLIKEDLENKKADSWKVIGKEFKTKIQNLEKIKNEVYQELCEKTVKLPNFTEEGVMKFSKENSNQPNLVKYVGEKKETIPKLSHYEICEKLDLFEPANECSGSKFFFLKNEGVLLEVALQNFAISKLLKRGFKIIMPPELMKQSIVEGCGFQPRGEHSQIYRIENSNQEPTTTKNGETCNDSLCLIGTSEIGLAALHCNEFMPNFKGPLKYAGLSHCFRTEAGAAGSKDRGLYRVHQFTKVEMFVYCEPEQSEALLDEIVSIQEEIFSELGFHFQILDMPCNDLGNPAFRKIDMEAFIPSRLGYGEVSSASNCTDYQSRKLNIRYRSNNTTVYPHTLNGTAMAVPRAIITILENNQFYDENGKLGVKIPKPLVPFMLSGQDVIMEK</sequence>
<dbReference type="InParanoid" id="D2UX41"/>
<evidence type="ECO:0000256" key="8">
    <source>
        <dbReference type="PIRSR" id="PIRSR001529-2"/>
    </source>
</evidence>
<dbReference type="eggNOG" id="KOG2509">
    <property type="taxonomic scope" value="Eukaryota"/>
</dbReference>
<feature type="binding site" evidence="8">
    <location>
        <begin position="409"/>
        <end position="412"/>
    </location>
    <ligand>
        <name>ATP</name>
        <dbReference type="ChEBI" id="CHEBI:30616"/>
    </ligand>
</feature>
<keyword evidence="2" id="KW-0436">Ligase</keyword>
<accession>D2UX41</accession>
<dbReference type="PRINTS" id="PR00981">
    <property type="entry name" value="TRNASYNTHSER"/>
</dbReference>
<feature type="binding site" evidence="8">
    <location>
        <begin position="338"/>
        <end position="341"/>
    </location>
    <ligand>
        <name>ATP</name>
        <dbReference type="ChEBI" id="CHEBI:30616"/>
    </ligand>
</feature>
<evidence type="ECO:0000313" key="12">
    <source>
        <dbReference type="Proteomes" id="UP000006671"/>
    </source>
</evidence>
<evidence type="ECO:0000313" key="11">
    <source>
        <dbReference type="EMBL" id="EFC50867.1"/>
    </source>
</evidence>
<dbReference type="InterPro" id="IPR006195">
    <property type="entry name" value="aa-tRNA-synth_II"/>
</dbReference>
<dbReference type="RefSeq" id="XP_002683611.1">
    <property type="nucleotide sequence ID" value="XM_002683565.1"/>
</dbReference>
<keyword evidence="12" id="KW-1185">Reference proteome</keyword>
<evidence type="ECO:0000256" key="7">
    <source>
        <dbReference type="PIRSR" id="PIRSR001529-1"/>
    </source>
</evidence>
<organism evidence="12">
    <name type="scientific">Naegleria gruberi</name>
    <name type="common">Amoeba</name>
    <dbReference type="NCBI Taxonomy" id="5762"/>
    <lineage>
        <taxon>Eukaryota</taxon>
        <taxon>Discoba</taxon>
        <taxon>Heterolobosea</taxon>
        <taxon>Tetramitia</taxon>
        <taxon>Eutetramitia</taxon>
        <taxon>Vahlkampfiidae</taxon>
        <taxon>Naegleria</taxon>
    </lineage>
</organism>
<dbReference type="VEuPathDB" id="AmoebaDB:NAEGRDRAFT_77836"/>
<feature type="site" description="Important for serine binding" evidence="7">
    <location>
        <position position="443"/>
    </location>
</feature>
<dbReference type="EC" id="6.1.1.11" evidence="1"/>
<dbReference type="KEGG" id="ngr:NAEGRDRAFT_77836"/>
<keyword evidence="3" id="KW-0547">Nucleotide-binding</keyword>
<name>D2UX41_NAEGR</name>
<evidence type="ECO:0000259" key="10">
    <source>
        <dbReference type="PROSITE" id="PS50862"/>
    </source>
</evidence>
<evidence type="ECO:0000256" key="6">
    <source>
        <dbReference type="ARBA" id="ARBA00031113"/>
    </source>
</evidence>
<evidence type="ECO:0000256" key="9">
    <source>
        <dbReference type="SAM" id="MobiDB-lite"/>
    </source>
</evidence>
<feature type="domain" description="Aminoacyl-transfer RNA synthetases class-II family profile" evidence="10">
    <location>
        <begin position="186"/>
        <end position="472"/>
    </location>
</feature>
<dbReference type="InterPro" id="IPR010978">
    <property type="entry name" value="tRNA-bd_arm"/>
</dbReference>
<feature type="compositionally biased region" description="Polar residues" evidence="9">
    <location>
        <begin position="1"/>
        <end position="21"/>
    </location>
</feature>
<dbReference type="OrthoDB" id="10264585at2759"/>
<dbReference type="GO" id="GO:0004828">
    <property type="term" value="F:serine-tRNA ligase activity"/>
    <property type="evidence" value="ECO:0007669"/>
    <property type="project" value="UniProtKB-EC"/>
</dbReference>
<dbReference type="GO" id="GO:0005524">
    <property type="term" value="F:ATP binding"/>
    <property type="evidence" value="ECO:0007669"/>
    <property type="project" value="UniProtKB-KW"/>
</dbReference>